<evidence type="ECO:0000256" key="1">
    <source>
        <dbReference type="SAM" id="MobiDB-lite"/>
    </source>
</evidence>
<evidence type="ECO:0000313" key="3">
    <source>
        <dbReference type="Proteomes" id="UP000548632"/>
    </source>
</evidence>
<sequence>MSKNCRIWWINSGLIMTFLWLSGVIQAADSPTVYRCVTVDGRIEFRQYPCHGADTATQVDVERKSSGWVPPTPNQTKKYDNKSDKTGSQSNQSTNKKHSKKASDETQIGRSGESKKCWNKRQQIEEINWKLRQGYQADEGVKLRHRRKNYETYVREFCQ</sequence>
<dbReference type="EMBL" id="JABVCQ010000017">
    <property type="protein sequence ID" value="MBB1126356.1"/>
    <property type="molecule type" value="Genomic_DNA"/>
</dbReference>
<accession>A0A839HGE0</accession>
<dbReference type="Proteomes" id="UP000548632">
    <property type="component" value="Unassembled WGS sequence"/>
</dbReference>
<protein>
    <recommendedName>
        <fullName evidence="4">DUF4124 domain-containing protein</fullName>
    </recommendedName>
</protein>
<feature type="region of interest" description="Disordered" evidence="1">
    <location>
        <begin position="60"/>
        <end position="117"/>
    </location>
</feature>
<comment type="caution">
    <text evidence="2">The sequence shown here is derived from an EMBL/GenBank/DDBJ whole genome shotgun (WGS) entry which is preliminary data.</text>
</comment>
<proteinExistence type="predicted"/>
<name>A0A839HGE0_9GAMM</name>
<keyword evidence="3" id="KW-1185">Reference proteome</keyword>
<reference evidence="2 3" key="1">
    <citation type="journal article" date="2020" name="Arch. Microbiol.">
        <title>The genome sequence of the giant phototrophic gammaproteobacterium Thiospirillum jenense gives insight into its physiological properties and phylogenetic relationships.</title>
        <authorList>
            <person name="Imhoff J.F."/>
            <person name="Meyer T.E."/>
            <person name="Kyndt J.A."/>
        </authorList>
    </citation>
    <scope>NUCLEOTIDE SEQUENCE [LARGE SCALE GENOMIC DNA]</scope>
    <source>
        <strain evidence="2 3">DSM 216</strain>
    </source>
</reference>
<dbReference type="RefSeq" id="WP_182583984.1">
    <property type="nucleotide sequence ID" value="NZ_JABVCQ010000017.1"/>
</dbReference>
<dbReference type="AlphaFoldDB" id="A0A839HGE0"/>
<evidence type="ECO:0008006" key="4">
    <source>
        <dbReference type="Google" id="ProtNLM"/>
    </source>
</evidence>
<gene>
    <name evidence="2" type="ORF">HUK38_08930</name>
</gene>
<organism evidence="2 3">
    <name type="scientific">Thiospirillum jenense</name>
    <dbReference type="NCBI Taxonomy" id="1653858"/>
    <lineage>
        <taxon>Bacteria</taxon>
        <taxon>Pseudomonadati</taxon>
        <taxon>Pseudomonadota</taxon>
        <taxon>Gammaproteobacteria</taxon>
        <taxon>Chromatiales</taxon>
        <taxon>Chromatiaceae</taxon>
        <taxon>Thiospirillum</taxon>
    </lineage>
</organism>
<evidence type="ECO:0000313" key="2">
    <source>
        <dbReference type="EMBL" id="MBB1126356.1"/>
    </source>
</evidence>